<evidence type="ECO:0000256" key="9">
    <source>
        <dbReference type="SAM" id="MobiDB-lite"/>
    </source>
</evidence>
<dbReference type="Gene3D" id="1.10.10.10">
    <property type="entry name" value="Winged helix-like DNA-binding domain superfamily/Winged helix DNA-binding domain"/>
    <property type="match status" value="1"/>
</dbReference>
<dbReference type="GO" id="GO:0043565">
    <property type="term" value="F:sequence-specific DNA binding"/>
    <property type="evidence" value="ECO:0007669"/>
    <property type="project" value="InterPro"/>
</dbReference>
<keyword evidence="4" id="KW-0238">DNA-binding</keyword>
<feature type="compositionally biased region" description="Low complexity" evidence="9">
    <location>
        <begin position="33"/>
        <end position="42"/>
    </location>
</feature>
<dbReference type="PANTHER" id="PTHR10015:SF427">
    <property type="entry name" value="HEAT SHOCK FACTOR PROTEIN"/>
    <property type="match status" value="1"/>
</dbReference>
<keyword evidence="3" id="KW-0805">Transcription regulation</keyword>
<dbReference type="InterPro" id="IPR036388">
    <property type="entry name" value="WH-like_DNA-bd_sf"/>
</dbReference>
<evidence type="ECO:0000256" key="6">
    <source>
        <dbReference type="ARBA" id="ARBA00023242"/>
    </source>
</evidence>
<sequence length="479" mass="52659">MSLLLIKNKFLRSPATSQSPPASQDYSPPPSPSSNSSTTPFSLPAPLPQKPSRTGNKSVPAFLNKLYNMVNDPQSNELITWSEGGTSFLVKRPQDFAREVLPRFFKHNNFSSFVRQLNMYGFHKIPHLQQGVLQSDGQSEQWEFIDLNQIMNEITSIKKHQMTISSDLKNIQRDNQVLWQETISARERHRRQQETIDKILRFLASVFSAEKKRAIVPRKRRLLLGNGDGNFGTSNSQGLTTTTPEQRPNWTPFDAANQAAVPTNATSIPNELDLSSWGLAGLDLNNPALSILASLAVNDPSPGATNLPQFDFFNNLNALPNASTSTSEDANNPAASSPNASQSQNNVNGILESQSTNMRDIESRINALESNLDYVTSQLGFDPEEPLEHEDQDGDAFMTYYGTNILNAATEQHRQMLFNLMGSNDNNNSNNNPAIAHAGDSSSTASRSTKITNSGNSTPSPTPQMATTTAITPYIPPPL</sequence>
<feature type="compositionally biased region" description="Polar residues" evidence="9">
    <location>
        <begin position="440"/>
        <end position="465"/>
    </location>
</feature>
<feature type="region of interest" description="Disordered" evidence="9">
    <location>
        <begin position="323"/>
        <end position="346"/>
    </location>
</feature>
<dbReference type="Proteomes" id="UP000789831">
    <property type="component" value="Unassembled WGS sequence"/>
</dbReference>
<accession>A0A9N9DJC0</accession>
<gene>
    <name evidence="11" type="ORF">AGERDE_LOCUS10835</name>
</gene>
<feature type="region of interest" description="Disordered" evidence="9">
    <location>
        <begin position="12"/>
        <end position="55"/>
    </location>
</feature>
<feature type="domain" description="HSF-type DNA-binding" evidence="10">
    <location>
        <begin position="101"/>
        <end position="125"/>
    </location>
</feature>
<dbReference type="OrthoDB" id="60033at2759"/>
<organism evidence="11 12">
    <name type="scientific">Ambispora gerdemannii</name>
    <dbReference type="NCBI Taxonomy" id="144530"/>
    <lineage>
        <taxon>Eukaryota</taxon>
        <taxon>Fungi</taxon>
        <taxon>Fungi incertae sedis</taxon>
        <taxon>Mucoromycota</taxon>
        <taxon>Glomeromycotina</taxon>
        <taxon>Glomeromycetes</taxon>
        <taxon>Archaeosporales</taxon>
        <taxon>Ambisporaceae</taxon>
        <taxon>Ambispora</taxon>
    </lineage>
</organism>
<proteinExistence type="inferred from homology"/>
<keyword evidence="8" id="KW-0175">Coiled coil</keyword>
<dbReference type="SUPFAM" id="SSF46785">
    <property type="entry name" value="Winged helix' DNA-binding domain"/>
    <property type="match status" value="1"/>
</dbReference>
<protein>
    <submittedName>
        <fullName evidence="11">8988_t:CDS:1</fullName>
    </submittedName>
</protein>
<evidence type="ECO:0000256" key="4">
    <source>
        <dbReference type="ARBA" id="ARBA00023125"/>
    </source>
</evidence>
<dbReference type="PROSITE" id="PS00434">
    <property type="entry name" value="HSF_DOMAIN"/>
    <property type="match status" value="1"/>
</dbReference>
<evidence type="ECO:0000256" key="2">
    <source>
        <dbReference type="ARBA" id="ARBA00006403"/>
    </source>
</evidence>
<feature type="non-terminal residue" evidence="11">
    <location>
        <position position="1"/>
    </location>
</feature>
<dbReference type="FunFam" id="1.10.10.10:FF:000027">
    <property type="entry name" value="Heat shock transcription factor 1"/>
    <property type="match status" value="1"/>
</dbReference>
<dbReference type="AlphaFoldDB" id="A0A9N9DJC0"/>
<name>A0A9N9DJC0_9GLOM</name>
<comment type="caution">
    <text evidence="11">The sequence shown here is derived from an EMBL/GenBank/DDBJ whole genome shotgun (WGS) entry which is preliminary data.</text>
</comment>
<keyword evidence="6" id="KW-0539">Nucleus</keyword>
<evidence type="ECO:0000313" key="12">
    <source>
        <dbReference type="Proteomes" id="UP000789831"/>
    </source>
</evidence>
<dbReference type="PANTHER" id="PTHR10015">
    <property type="entry name" value="HEAT SHOCK TRANSCRIPTION FACTOR"/>
    <property type="match status" value="1"/>
</dbReference>
<keyword evidence="12" id="KW-1185">Reference proteome</keyword>
<feature type="region of interest" description="Disordered" evidence="9">
    <location>
        <begin position="424"/>
        <end position="479"/>
    </location>
</feature>
<dbReference type="EMBL" id="CAJVPL010003750">
    <property type="protein sequence ID" value="CAG8637861.1"/>
    <property type="molecule type" value="Genomic_DNA"/>
</dbReference>
<dbReference type="Pfam" id="PF00447">
    <property type="entry name" value="HSF_DNA-bind"/>
    <property type="match status" value="1"/>
</dbReference>
<evidence type="ECO:0000256" key="7">
    <source>
        <dbReference type="RuleBase" id="RU004020"/>
    </source>
</evidence>
<dbReference type="GO" id="GO:0003700">
    <property type="term" value="F:DNA-binding transcription factor activity"/>
    <property type="evidence" value="ECO:0007669"/>
    <property type="project" value="InterPro"/>
</dbReference>
<feature type="compositionally biased region" description="Polar residues" evidence="9">
    <location>
        <begin position="231"/>
        <end position="248"/>
    </location>
</feature>
<dbReference type="InterPro" id="IPR036390">
    <property type="entry name" value="WH_DNA-bd_sf"/>
</dbReference>
<evidence type="ECO:0000259" key="10">
    <source>
        <dbReference type="PROSITE" id="PS00434"/>
    </source>
</evidence>
<evidence type="ECO:0000256" key="3">
    <source>
        <dbReference type="ARBA" id="ARBA00023015"/>
    </source>
</evidence>
<feature type="coiled-coil region" evidence="8">
    <location>
        <begin position="351"/>
        <end position="378"/>
    </location>
</feature>
<dbReference type="GO" id="GO:0005634">
    <property type="term" value="C:nucleus"/>
    <property type="evidence" value="ECO:0007669"/>
    <property type="project" value="UniProtKB-SubCell"/>
</dbReference>
<keyword evidence="5" id="KW-0804">Transcription</keyword>
<evidence type="ECO:0000256" key="1">
    <source>
        <dbReference type="ARBA" id="ARBA00004123"/>
    </source>
</evidence>
<evidence type="ECO:0000313" key="11">
    <source>
        <dbReference type="EMBL" id="CAG8637861.1"/>
    </source>
</evidence>
<dbReference type="PRINTS" id="PR00056">
    <property type="entry name" value="HSFDOMAIN"/>
</dbReference>
<evidence type="ECO:0000256" key="8">
    <source>
        <dbReference type="SAM" id="Coils"/>
    </source>
</evidence>
<reference evidence="11" key="1">
    <citation type="submission" date="2021-06" db="EMBL/GenBank/DDBJ databases">
        <authorList>
            <person name="Kallberg Y."/>
            <person name="Tangrot J."/>
            <person name="Rosling A."/>
        </authorList>
    </citation>
    <scope>NUCLEOTIDE SEQUENCE</scope>
    <source>
        <strain evidence="11">MT106</strain>
    </source>
</reference>
<comment type="similarity">
    <text evidence="2 7">Belongs to the HSF family.</text>
</comment>
<dbReference type="InterPro" id="IPR000232">
    <property type="entry name" value="HSF_DNA-bd"/>
</dbReference>
<comment type="subcellular location">
    <subcellularLocation>
        <location evidence="1">Nucleus</location>
    </subcellularLocation>
</comment>
<evidence type="ECO:0000256" key="5">
    <source>
        <dbReference type="ARBA" id="ARBA00023163"/>
    </source>
</evidence>
<feature type="region of interest" description="Disordered" evidence="9">
    <location>
        <begin position="227"/>
        <end position="248"/>
    </location>
</feature>
<dbReference type="SMART" id="SM00415">
    <property type="entry name" value="HSF"/>
    <property type="match status" value="1"/>
</dbReference>
<feature type="compositionally biased region" description="Low complexity" evidence="9">
    <location>
        <begin position="13"/>
        <end position="26"/>
    </location>
</feature>
<feature type="compositionally biased region" description="Low complexity" evidence="9">
    <location>
        <begin position="330"/>
        <end position="346"/>
    </location>
</feature>